<dbReference type="GO" id="GO:0008757">
    <property type="term" value="F:S-adenosylmethionine-dependent methyltransferase activity"/>
    <property type="evidence" value="ECO:0007669"/>
    <property type="project" value="InterPro"/>
</dbReference>
<keyword evidence="6" id="KW-1185">Reference proteome</keyword>
<dbReference type="STRING" id="5643.A0A060ST39"/>
<dbReference type="EMBL" id="CCBP010000457">
    <property type="protein sequence ID" value="CDO77560.1"/>
    <property type="molecule type" value="Genomic_DNA"/>
</dbReference>
<dbReference type="PANTHER" id="PTHR44942">
    <property type="entry name" value="METHYLTRANSF_11 DOMAIN-CONTAINING PROTEIN"/>
    <property type="match status" value="1"/>
</dbReference>
<protein>
    <recommendedName>
        <fullName evidence="4">Methyltransferase type 11 domain-containing protein</fullName>
    </recommendedName>
</protein>
<evidence type="ECO:0000256" key="2">
    <source>
        <dbReference type="ARBA" id="ARBA00022603"/>
    </source>
</evidence>
<gene>
    <name evidence="5" type="ORF">BN946_scf184912.g59</name>
</gene>
<comment type="similarity">
    <text evidence="1">Belongs to the methyltransferase superfamily.</text>
</comment>
<dbReference type="Proteomes" id="UP000029665">
    <property type="component" value="Unassembled WGS sequence"/>
</dbReference>
<keyword evidence="3" id="KW-0808">Transferase</keyword>
<evidence type="ECO:0000259" key="4">
    <source>
        <dbReference type="Pfam" id="PF08241"/>
    </source>
</evidence>
<evidence type="ECO:0000256" key="3">
    <source>
        <dbReference type="ARBA" id="ARBA00022679"/>
    </source>
</evidence>
<proteinExistence type="inferred from homology"/>
<dbReference type="InterPro" id="IPR013216">
    <property type="entry name" value="Methyltransf_11"/>
</dbReference>
<dbReference type="HOGENOM" id="CLU_049344_1_1_1"/>
<dbReference type="GO" id="GO:0032259">
    <property type="term" value="P:methylation"/>
    <property type="evidence" value="ECO:0007669"/>
    <property type="project" value="UniProtKB-KW"/>
</dbReference>
<keyword evidence="2" id="KW-0489">Methyltransferase</keyword>
<accession>A0A060ST39</accession>
<dbReference type="InterPro" id="IPR029063">
    <property type="entry name" value="SAM-dependent_MTases_sf"/>
</dbReference>
<dbReference type="OrthoDB" id="10027013at2759"/>
<evidence type="ECO:0000256" key="1">
    <source>
        <dbReference type="ARBA" id="ARBA00008361"/>
    </source>
</evidence>
<dbReference type="PANTHER" id="PTHR44942:SF4">
    <property type="entry name" value="METHYLTRANSFERASE TYPE 11 DOMAIN-CONTAINING PROTEIN"/>
    <property type="match status" value="1"/>
</dbReference>
<dbReference type="InterPro" id="IPR051052">
    <property type="entry name" value="Diverse_substrate_MTase"/>
</dbReference>
<organism evidence="5 6">
    <name type="scientific">Pycnoporus cinnabarinus</name>
    <name type="common">Cinnabar-red polypore</name>
    <name type="synonym">Trametes cinnabarina</name>
    <dbReference type="NCBI Taxonomy" id="5643"/>
    <lineage>
        <taxon>Eukaryota</taxon>
        <taxon>Fungi</taxon>
        <taxon>Dikarya</taxon>
        <taxon>Basidiomycota</taxon>
        <taxon>Agaricomycotina</taxon>
        <taxon>Agaricomycetes</taxon>
        <taxon>Polyporales</taxon>
        <taxon>Polyporaceae</taxon>
        <taxon>Trametes</taxon>
    </lineage>
</organism>
<dbReference type="OMA" id="RTWSAYH"/>
<dbReference type="Pfam" id="PF08241">
    <property type="entry name" value="Methyltransf_11"/>
    <property type="match status" value="1"/>
</dbReference>
<dbReference type="Gene3D" id="3.40.50.150">
    <property type="entry name" value="Vaccinia Virus protein VP39"/>
    <property type="match status" value="1"/>
</dbReference>
<reference evidence="5" key="1">
    <citation type="submission" date="2014-01" db="EMBL/GenBank/DDBJ databases">
        <title>The genome of the white-rot fungus Pycnoporus cinnabarinus: a basidiomycete model with a versatile arsenal for lignocellulosic biomass breakdown.</title>
        <authorList>
            <person name="Levasseur A."/>
            <person name="Lomascolo A."/>
            <person name="Ruiz-Duenas F.J."/>
            <person name="Uzan E."/>
            <person name="Piumi F."/>
            <person name="Kues U."/>
            <person name="Ram A.F.J."/>
            <person name="Murat C."/>
            <person name="Haon M."/>
            <person name="Benoit I."/>
            <person name="Arfi Y."/>
            <person name="Chevret D."/>
            <person name="Drula E."/>
            <person name="Kwon M.J."/>
            <person name="Gouret P."/>
            <person name="Lesage-Meessen L."/>
            <person name="Lombard V."/>
            <person name="Mariette J."/>
            <person name="Noirot C."/>
            <person name="Park J."/>
            <person name="Patyshakuliyeva A."/>
            <person name="Wieneger R.A.B."/>
            <person name="Wosten H.A.B."/>
            <person name="Martin F."/>
            <person name="Coutinho P.M."/>
            <person name="de Vries R."/>
            <person name="Martinez A.T."/>
            <person name="Klopp C."/>
            <person name="Pontarotti P."/>
            <person name="Henrissat B."/>
            <person name="Record E."/>
        </authorList>
    </citation>
    <scope>NUCLEOTIDE SEQUENCE [LARGE SCALE GENOMIC DNA]</scope>
    <source>
        <strain evidence="5">BRFM137</strain>
    </source>
</reference>
<evidence type="ECO:0000313" key="6">
    <source>
        <dbReference type="Proteomes" id="UP000029665"/>
    </source>
</evidence>
<dbReference type="SUPFAM" id="SSF53335">
    <property type="entry name" value="S-adenosyl-L-methionine-dependent methyltransferases"/>
    <property type="match status" value="1"/>
</dbReference>
<dbReference type="AlphaFoldDB" id="A0A060ST39"/>
<feature type="domain" description="Methyltransferase type 11" evidence="4">
    <location>
        <begin position="45"/>
        <end position="144"/>
    </location>
</feature>
<evidence type="ECO:0000313" key="5">
    <source>
        <dbReference type="EMBL" id="CDO77560.1"/>
    </source>
</evidence>
<dbReference type="CDD" id="cd02440">
    <property type="entry name" value="AdoMet_MTases"/>
    <property type="match status" value="1"/>
</dbReference>
<name>A0A060ST39_PYCCI</name>
<comment type="caution">
    <text evidence="5">The sequence shown here is derived from an EMBL/GenBank/DDBJ whole genome shotgun (WGS) entry which is preliminary data.</text>
</comment>
<sequence>MATFGKATFNAARYASSRPTYPRQLYDFVFQFHGRAKGARWDTAVDVGCGTGQATVELTPFRRIIGVDPSVRMIEQARESVKSRLAGLDLSAQIEFVQSPAEDLACLQDGSVDLMVAAQACHWFNWDKFWPEAARVLRKDGTFAAWGYSEFRLSRYPSATPIINNYAQGQDPTNSLGTYWERPGRTILDEHLVAVPDPRETVPGKFSEFERVYFTGSHYPDLPNPRPVILRKRMTWEELLGYFRTWSPLHNFHEKFPQDLERPDGDIAVRFWRRLKEEVARAEGKEVPPKDEDQIDIEWPLALILARRA</sequence>